<dbReference type="Pfam" id="PF01569">
    <property type="entry name" value="PAP2"/>
    <property type="match status" value="1"/>
</dbReference>
<keyword evidence="2" id="KW-1003">Cell membrane</keyword>
<feature type="domain" description="Phosphatidic acid phosphatase type 2/haloperoxidase" evidence="8">
    <location>
        <begin position="55"/>
        <end position="161"/>
    </location>
</feature>
<feature type="transmembrane region" description="Helical" evidence="7">
    <location>
        <begin position="55"/>
        <end position="76"/>
    </location>
</feature>
<comment type="caution">
    <text evidence="9">The sequence shown here is derived from an EMBL/GenBank/DDBJ whole genome shotgun (WGS) entry which is preliminary data.</text>
</comment>
<evidence type="ECO:0000313" key="9">
    <source>
        <dbReference type="EMBL" id="MBU5668295.1"/>
    </source>
</evidence>
<evidence type="ECO:0000259" key="8">
    <source>
        <dbReference type="SMART" id="SM00014"/>
    </source>
</evidence>
<evidence type="ECO:0000256" key="1">
    <source>
        <dbReference type="ARBA" id="ARBA00004651"/>
    </source>
</evidence>
<evidence type="ECO:0000256" key="4">
    <source>
        <dbReference type="ARBA" id="ARBA00022801"/>
    </source>
</evidence>
<dbReference type="PANTHER" id="PTHR14969">
    <property type="entry name" value="SPHINGOSINE-1-PHOSPHATE PHOSPHOHYDROLASE"/>
    <property type="match status" value="1"/>
</dbReference>
<dbReference type="InterPro" id="IPR000326">
    <property type="entry name" value="PAP2/HPO"/>
</dbReference>
<proteinExistence type="predicted"/>
<keyword evidence="5 7" id="KW-1133">Transmembrane helix</keyword>
<protein>
    <submittedName>
        <fullName evidence="9">Phosphatase PAP2 family protein</fullName>
    </submittedName>
</protein>
<feature type="transmembrane region" description="Helical" evidence="7">
    <location>
        <begin position="20"/>
        <end position="43"/>
    </location>
</feature>
<organism evidence="9 10">
    <name type="scientific">Peptoniphilus ovalis</name>
    <dbReference type="NCBI Taxonomy" id="2841503"/>
    <lineage>
        <taxon>Bacteria</taxon>
        <taxon>Bacillati</taxon>
        <taxon>Bacillota</taxon>
        <taxon>Tissierellia</taxon>
        <taxon>Tissierellales</taxon>
        <taxon>Peptoniphilaceae</taxon>
        <taxon>Peptoniphilus</taxon>
    </lineage>
</organism>
<dbReference type="Proteomes" id="UP000783742">
    <property type="component" value="Unassembled WGS sequence"/>
</dbReference>
<dbReference type="PANTHER" id="PTHR14969:SF62">
    <property type="entry name" value="DECAPRENYLPHOSPHORYL-5-PHOSPHORIBOSE PHOSPHATASE RV3807C-RELATED"/>
    <property type="match status" value="1"/>
</dbReference>
<evidence type="ECO:0000313" key="10">
    <source>
        <dbReference type="Proteomes" id="UP000783742"/>
    </source>
</evidence>
<dbReference type="EMBL" id="JAHLQO010000001">
    <property type="protein sequence ID" value="MBU5668295.1"/>
    <property type="molecule type" value="Genomic_DNA"/>
</dbReference>
<sequence>MEIKFLELLQKLHNPLFDFLMTIITTLGNGGIIWIAIGVFFLLQKNPKEKRLASTIFIALIIFAIIGLVVLKPIIARPRPCWVVDVNLLISNPRDYSFPSGHTGSSFAATTVIYNYNKKWGIYAGIFASVIAFSRLYHFVHYPTDILGGLILGIACGVAAIKITNFFKNA</sequence>
<keyword evidence="6 7" id="KW-0472">Membrane</keyword>
<feature type="transmembrane region" description="Helical" evidence="7">
    <location>
        <begin position="146"/>
        <end position="167"/>
    </location>
</feature>
<accession>A0ABS6FGE3</accession>
<evidence type="ECO:0000256" key="5">
    <source>
        <dbReference type="ARBA" id="ARBA00022989"/>
    </source>
</evidence>
<evidence type="ECO:0000256" key="2">
    <source>
        <dbReference type="ARBA" id="ARBA00022475"/>
    </source>
</evidence>
<gene>
    <name evidence="9" type="ORF">KQI68_00425</name>
</gene>
<evidence type="ECO:0000256" key="6">
    <source>
        <dbReference type="ARBA" id="ARBA00023136"/>
    </source>
</evidence>
<dbReference type="SMART" id="SM00014">
    <property type="entry name" value="acidPPc"/>
    <property type="match status" value="1"/>
</dbReference>
<feature type="transmembrane region" description="Helical" evidence="7">
    <location>
        <begin position="121"/>
        <end position="140"/>
    </location>
</feature>
<reference evidence="9 10" key="1">
    <citation type="submission" date="2021-06" db="EMBL/GenBank/DDBJ databases">
        <authorList>
            <person name="Sun Q."/>
            <person name="Li D."/>
        </authorList>
    </citation>
    <scope>NUCLEOTIDE SEQUENCE [LARGE SCALE GENOMIC DNA]</scope>
    <source>
        <strain evidence="9 10">MSJ-1</strain>
    </source>
</reference>
<keyword evidence="10" id="KW-1185">Reference proteome</keyword>
<keyword evidence="4" id="KW-0378">Hydrolase</keyword>
<evidence type="ECO:0000256" key="3">
    <source>
        <dbReference type="ARBA" id="ARBA00022692"/>
    </source>
</evidence>
<comment type="subcellular location">
    <subcellularLocation>
        <location evidence="1">Cell membrane</location>
        <topology evidence="1">Multi-pass membrane protein</topology>
    </subcellularLocation>
</comment>
<evidence type="ECO:0000256" key="7">
    <source>
        <dbReference type="SAM" id="Phobius"/>
    </source>
</evidence>
<keyword evidence="3 7" id="KW-0812">Transmembrane</keyword>
<name>A0ABS6FGE3_9FIRM</name>